<dbReference type="FunFam" id="3.40.50.970:FF:000011">
    <property type="entry name" value="Pyruvate dehydrogenase E1 component"/>
    <property type="match status" value="1"/>
</dbReference>
<dbReference type="Proteomes" id="UP000004210">
    <property type="component" value="Unassembled WGS sequence"/>
</dbReference>
<dbReference type="Gene3D" id="3.40.50.920">
    <property type="match status" value="1"/>
</dbReference>
<evidence type="ECO:0000259" key="13">
    <source>
        <dbReference type="Pfam" id="PF22613"/>
    </source>
</evidence>
<dbReference type="Pfam" id="PF17831">
    <property type="entry name" value="PDH_E1_M"/>
    <property type="match status" value="1"/>
</dbReference>
<feature type="domain" description="Transketolase N-terminal" evidence="11">
    <location>
        <begin position="117"/>
        <end position="296"/>
    </location>
</feature>
<evidence type="ECO:0000256" key="7">
    <source>
        <dbReference type="ARBA" id="ARBA00023317"/>
    </source>
</evidence>
<evidence type="ECO:0000256" key="5">
    <source>
        <dbReference type="ARBA" id="ARBA00023002"/>
    </source>
</evidence>
<keyword evidence="10" id="KW-0479">Metal-binding</keyword>
<dbReference type="Pfam" id="PF22613">
    <property type="entry name" value="Transketolase_C_1"/>
    <property type="match status" value="1"/>
</dbReference>
<organism evidence="14 15">
    <name type="scientific">Rhodanobacter fulvus Jip2</name>
    <dbReference type="NCBI Taxonomy" id="1163408"/>
    <lineage>
        <taxon>Bacteria</taxon>
        <taxon>Pseudomonadati</taxon>
        <taxon>Pseudomonadota</taxon>
        <taxon>Gammaproteobacteria</taxon>
        <taxon>Lysobacterales</taxon>
        <taxon>Rhodanobacteraceae</taxon>
        <taxon>Rhodanobacter</taxon>
    </lineage>
</organism>
<evidence type="ECO:0000256" key="2">
    <source>
        <dbReference type="ARBA" id="ARBA00003157"/>
    </source>
</evidence>
<feature type="domain" description="Transketolase-like C-terminal" evidence="13">
    <location>
        <begin position="743"/>
        <end position="867"/>
    </location>
</feature>
<proteinExistence type="predicted"/>
<comment type="cofactor">
    <cofactor evidence="10">
        <name>Mg(2+)</name>
        <dbReference type="ChEBI" id="CHEBI:18420"/>
    </cofactor>
</comment>
<keyword evidence="5 9" id="KW-0560">Oxidoreductase</keyword>
<keyword evidence="6 9" id="KW-0786">Thiamine pyrophosphate</keyword>
<dbReference type="Gene3D" id="3.40.50.970">
    <property type="match status" value="2"/>
</dbReference>
<dbReference type="PIRSF" id="PIRSF000156">
    <property type="entry name" value="Pyruvate_dh_E1"/>
    <property type="match status" value="1"/>
</dbReference>
<dbReference type="GO" id="GO:0046872">
    <property type="term" value="F:metal ion binding"/>
    <property type="evidence" value="ECO:0007669"/>
    <property type="project" value="UniProtKB-KW"/>
</dbReference>
<keyword evidence="7 9" id="KW-0670">Pyruvate</keyword>
<dbReference type="STRING" id="1163408.UU9_08190"/>
<evidence type="ECO:0000256" key="10">
    <source>
        <dbReference type="PIRSR" id="PIRSR000156-1"/>
    </source>
</evidence>
<reference evidence="14 15" key="1">
    <citation type="journal article" date="2012" name="J. Bacteriol.">
        <title>Genome sequences for six rhodanobacter strains, isolated from soils and the terrestrial subsurface, with variable denitrification capabilities.</title>
        <authorList>
            <person name="Kostka J.E."/>
            <person name="Green S.J."/>
            <person name="Rishishwar L."/>
            <person name="Prakash O."/>
            <person name="Katz L.S."/>
            <person name="Marino-Ramirez L."/>
            <person name="Jordan I.K."/>
            <person name="Munk C."/>
            <person name="Ivanova N."/>
            <person name="Mikhailova N."/>
            <person name="Watson D.B."/>
            <person name="Brown S.D."/>
            <person name="Palumbo A.V."/>
            <person name="Brooks S.C."/>
        </authorList>
    </citation>
    <scope>NUCLEOTIDE SEQUENCE [LARGE SCALE GENOMIC DNA]</scope>
    <source>
        <strain evidence="15">Jip2T</strain>
    </source>
</reference>
<dbReference type="SUPFAM" id="SSF52518">
    <property type="entry name" value="Thiamin diphosphate-binding fold (THDP-binding)"/>
    <property type="match status" value="2"/>
</dbReference>
<dbReference type="eggNOG" id="COG2609">
    <property type="taxonomic scope" value="Bacteria"/>
</dbReference>
<keyword evidence="10" id="KW-0460">Magnesium</keyword>
<dbReference type="Pfam" id="PF00456">
    <property type="entry name" value="Transketolase_N"/>
    <property type="match status" value="1"/>
</dbReference>
<dbReference type="InterPro" id="IPR005474">
    <property type="entry name" value="Transketolase_N"/>
</dbReference>
<dbReference type="OrthoDB" id="9759664at2"/>
<dbReference type="EMBL" id="AJXU01000031">
    <property type="protein sequence ID" value="EIL89687.1"/>
    <property type="molecule type" value="Genomic_DNA"/>
</dbReference>
<keyword evidence="15" id="KW-1185">Reference proteome</keyword>
<evidence type="ECO:0000256" key="4">
    <source>
        <dbReference type="ARBA" id="ARBA00017172"/>
    </source>
</evidence>
<protein>
    <recommendedName>
        <fullName evidence="4 9">Pyruvate dehydrogenase E1 component</fullName>
        <ecNumber evidence="3 9">1.2.4.1</ecNumber>
    </recommendedName>
</protein>
<sequence>MDQLDDILNQDIDPTETSEWIDSLDAVIHHDGTERAHFLLEKMVDTTRRSGGYLPFNPTTEYVNTIPPSQEAKSPGDAAMEWRIRSLIRWNAMAMVVRANRKPGELGGHIASFASSATLYDVGFNHFWRAPSAEHPGDLIFHQGHSSPGIYARSFLEGRFDADQLDLFRADVIGRGRSLTSYPHPWLMPDYWQVPTVSMGLGPIQAIYQAQFFKYLENRGLVPKSDRKIWCFMGDGECDEPESLGAISLAGREGLDNLIFVINCNLQRLDGPVRGNGKIIQELEGVFRGAGWNALKLVWGSYWDPLLARDSKGVLRKLMMETVDGEYQACKAFGGAYTREHFFGKYPETREMVANLSDDDIWRLNRGGHDPHKVYAAYHAASATKGMPTVILAKTVKGYGMGLGSGESQNPTHQQKKLDDESVRTFRDRFNIPVPDDKLHEVPYYHPGKDSPEVQYMLERRKALGGALPQRRRTTDVKLKAPDLSAFEQITKGTGDREISTTMALVRGMNLLLRDKAIGPRVVPIVADEARTFGMEGMFRQIGIYAPFGQKYRPQDSDQLLYYREDQKGQVLQQGISEAGGMASWMAAATSYSISNQPMLPFFIYYSMFGFQRIGDLCWAAGDMRSRGFLVGGTAGRTTLNGEGLQHEDGHSHLLAGAIPNVKAYDPTFSYEVAVIMQDGVRSMLQEQEDHYYYITVMNENYAHPDMPKGCEEGVIKGMYLLRDSGVGSRDSDKSKGKGKAVAPCVQLLGSGTILREVIAAAELLEKDFGVKSDIWSCPSFVELRRDGFDAERWNRLHPEAEQRVPYVTGLLDGRAGPAIAATDYVREFADQIRAFIPDGMHYTVLGTEGFGRSDTREHLREFFEVDRRWIAHAALAALAKEGKVSAKDVSRAIKQYNLDPEKPNPLSV</sequence>
<feature type="binding site" evidence="10">
    <location>
        <position position="267"/>
    </location>
    <ligand>
        <name>Mg(2+)</name>
        <dbReference type="ChEBI" id="CHEBI:18420"/>
    </ligand>
</feature>
<evidence type="ECO:0000256" key="3">
    <source>
        <dbReference type="ARBA" id="ARBA00012281"/>
    </source>
</evidence>
<evidence type="ECO:0000256" key="6">
    <source>
        <dbReference type="ARBA" id="ARBA00023052"/>
    </source>
</evidence>
<dbReference type="InterPro" id="IPR029061">
    <property type="entry name" value="THDP-binding"/>
</dbReference>
<dbReference type="InterPro" id="IPR041621">
    <property type="entry name" value="PDH_E1_M"/>
</dbReference>
<dbReference type="InterPro" id="IPR009014">
    <property type="entry name" value="Transketo_C/PFOR_II"/>
</dbReference>
<feature type="binding site" evidence="10">
    <location>
        <position position="265"/>
    </location>
    <ligand>
        <name>Mg(2+)</name>
        <dbReference type="ChEBI" id="CHEBI:18420"/>
    </ligand>
</feature>
<feature type="domain" description="Pyruvate dehydrogenase E1 component middle" evidence="12">
    <location>
        <begin position="483"/>
        <end position="705"/>
    </location>
</feature>
<dbReference type="RefSeq" id="WP_007081275.1">
    <property type="nucleotide sequence ID" value="NZ_AJXU01000031.1"/>
</dbReference>
<evidence type="ECO:0000259" key="11">
    <source>
        <dbReference type="Pfam" id="PF00456"/>
    </source>
</evidence>
<dbReference type="PANTHER" id="PTHR43825:SF3">
    <property type="entry name" value="PYRUVATE DEHYDROGENASE E1 COMPONENT"/>
    <property type="match status" value="1"/>
</dbReference>
<evidence type="ECO:0000313" key="14">
    <source>
        <dbReference type="EMBL" id="EIL89687.1"/>
    </source>
</evidence>
<accession>I4VR46</accession>
<dbReference type="AlphaFoldDB" id="I4VR46"/>
<dbReference type="InterPro" id="IPR051157">
    <property type="entry name" value="PDH/Transketolase"/>
</dbReference>
<evidence type="ECO:0000256" key="9">
    <source>
        <dbReference type="PIRNR" id="PIRNR000156"/>
    </source>
</evidence>
<comment type="cofactor">
    <cofactor evidence="1 9">
        <name>thiamine diphosphate</name>
        <dbReference type="ChEBI" id="CHEBI:58937"/>
    </cofactor>
</comment>
<comment type="function">
    <text evidence="2 9">Component of the pyruvate dehydrogenase (PDH) complex, that catalyzes the overall conversion of pyruvate to acetyl-CoA and CO(2).</text>
</comment>
<dbReference type="SUPFAM" id="SSF52922">
    <property type="entry name" value="TK C-terminal domain-like"/>
    <property type="match status" value="1"/>
</dbReference>
<dbReference type="InterPro" id="IPR035807">
    <property type="entry name" value="PDC_E1_N"/>
</dbReference>
<dbReference type="PATRIC" id="fig|1163408.3.peg.1680"/>
<feature type="binding site" evidence="10">
    <location>
        <position position="235"/>
    </location>
    <ligand>
        <name>Mg(2+)</name>
        <dbReference type="ChEBI" id="CHEBI:18420"/>
    </ligand>
</feature>
<evidence type="ECO:0000259" key="12">
    <source>
        <dbReference type="Pfam" id="PF17831"/>
    </source>
</evidence>
<dbReference type="InterPro" id="IPR055152">
    <property type="entry name" value="Transketolase-like_C_2"/>
</dbReference>
<dbReference type="GO" id="GO:0004739">
    <property type="term" value="F:pyruvate dehydrogenase (acetyl-transferring) activity"/>
    <property type="evidence" value="ECO:0007669"/>
    <property type="project" value="UniProtKB-EC"/>
</dbReference>
<gene>
    <name evidence="14" type="primary">aceE</name>
    <name evidence="14" type="ORF">UU9_08190</name>
</gene>
<dbReference type="PANTHER" id="PTHR43825">
    <property type="entry name" value="PYRUVATE DEHYDROGENASE E1 COMPONENT"/>
    <property type="match status" value="1"/>
</dbReference>
<comment type="caution">
    <text evidence="14">The sequence shown here is derived from an EMBL/GenBank/DDBJ whole genome shotgun (WGS) entry which is preliminary data.</text>
</comment>
<dbReference type="InterPro" id="IPR004660">
    <property type="entry name" value="PDH_E1"/>
</dbReference>
<dbReference type="NCBIfam" id="TIGR00759">
    <property type="entry name" value="aceE"/>
    <property type="match status" value="1"/>
</dbReference>
<evidence type="ECO:0000256" key="1">
    <source>
        <dbReference type="ARBA" id="ARBA00001964"/>
    </source>
</evidence>
<name>I4VR46_9GAMM</name>
<dbReference type="EC" id="1.2.4.1" evidence="3 9"/>
<comment type="catalytic activity">
    <reaction evidence="8 9">
        <text>N(6)-[(R)-lipoyl]-L-lysyl-[protein] + pyruvate + H(+) = N(6)-[(R)-S(8)-acetyldihydrolipoyl]-L-lysyl-[protein] + CO2</text>
        <dbReference type="Rhea" id="RHEA:19189"/>
        <dbReference type="Rhea" id="RHEA-COMP:10474"/>
        <dbReference type="Rhea" id="RHEA-COMP:10478"/>
        <dbReference type="ChEBI" id="CHEBI:15361"/>
        <dbReference type="ChEBI" id="CHEBI:15378"/>
        <dbReference type="ChEBI" id="CHEBI:16526"/>
        <dbReference type="ChEBI" id="CHEBI:83099"/>
        <dbReference type="ChEBI" id="CHEBI:83111"/>
        <dbReference type="EC" id="1.2.4.1"/>
    </reaction>
</comment>
<evidence type="ECO:0000256" key="8">
    <source>
        <dbReference type="ARBA" id="ARBA00051231"/>
    </source>
</evidence>
<dbReference type="CDD" id="cd02017">
    <property type="entry name" value="TPP_E1_EcPDC_like"/>
    <property type="match status" value="1"/>
</dbReference>
<evidence type="ECO:0000313" key="15">
    <source>
        <dbReference type="Proteomes" id="UP000004210"/>
    </source>
</evidence>